<dbReference type="GO" id="GO:0008080">
    <property type="term" value="F:N-acetyltransferase activity"/>
    <property type="evidence" value="ECO:0007669"/>
    <property type="project" value="TreeGrafter"/>
</dbReference>
<gene>
    <name evidence="5" type="ORF">SDC9_110184</name>
</gene>
<dbReference type="Pfam" id="PF00583">
    <property type="entry name" value="Acetyltransf_1"/>
    <property type="match status" value="1"/>
</dbReference>
<comment type="caution">
    <text evidence="5">The sequence shown here is derived from an EMBL/GenBank/DDBJ whole genome shotgun (WGS) entry which is preliminary data.</text>
</comment>
<dbReference type="EMBL" id="VSSQ01019331">
    <property type="protein sequence ID" value="MPM63304.1"/>
    <property type="molecule type" value="Genomic_DNA"/>
</dbReference>
<evidence type="ECO:0000256" key="3">
    <source>
        <dbReference type="ARBA" id="ARBA00023315"/>
    </source>
</evidence>
<comment type="similarity">
    <text evidence="1">Belongs to the acetyltransferase family.</text>
</comment>
<organism evidence="5">
    <name type="scientific">bioreactor metagenome</name>
    <dbReference type="NCBI Taxonomy" id="1076179"/>
    <lineage>
        <taxon>unclassified sequences</taxon>
        <taxon>metagenomes</taxon>
        <taxon>ecological metagenomes</taxon>
    </lineage>
</organism>
<accession>A0A645BND6</accession>
<keyword evidence="3" id="KW-0012">Acyltransferase</keyword>
<dbReference type="AlphaFoldDB" id="A0A645BND6"/>
<evidence type="ECO:0000256" key="1">
    <source>
        <dbReference type="ARBA" id="ARBA00008694"/>
    </source>
</evidence>
<protein>
    <recommendedName>
        <fullName evidence="4">N-acetyltransferase domain-containing protein</fullName>
    </recommendedName>
</protein>
<dbReference type="InterPro" id="IPR000182">
    <property type="entry name" value="GNAT_dom"/>
</dbReference>
<evidence type="ECO:0000259" key="4">
    <source>
        <dbReference type="PROSITE" id="PS51186"/>
    </source>
</evidence>
<keyword evidence="2" id="KW-0808">Transferase</keyword>
<dbReference type="InterPro" id="IPR016181">
    <property type="entry name" value="Acyl_CoA_acyltransferase"/>
</dbReference>
<dbReference type="Gene3D" id="3.40.630.30">
    <property type="match status" value="1"/>
</dbReference>
<sequence length="181" mass="21158">MRAFWKGRFILELIATPLNELKLRFADINDVSLIFGFIKELAEYEKMSQEVIATEEILRDSLFNRKMAEVIIAEYNERPVGFALFFHNFSTFLGLPGIYLEDLYVKPEMRGKGIGKILLEFLAKLAIERNCGRLEWWCLDWNEPSIRFYKKLGAVPMDEWTVYRVTNQALSNLAKEFDSAK</sequence>
<evidence type="ECO:0000313" key="5">
    <source>
        <dbReference type="EMBL" id="MPM63304.1"/>
    </source>
</evidence>
<dbReference type="CDD" id="cd04301">
    <property type="entry name" value="NAT_SF"/>
    <property type="match status" value="1"/>
</dbReference>
<reference evidence="5" key="1">
    <citation type="submission" date="2019-08" db="EMBL/GenBank/DDBJ databases">
        <authorList>
            <person name="Kucharzyk K."/>
            <person name="Murdoch R.W."/>
            <person name="Higgins S."/>
            <person name="Loffler F."/>
        </authorList>
    </citation>
    <scope>NUCLEOTIDE SEQUENCE</scope>
</reference>
<evidence type="ECO:0000256" key="2">
    <source>
        <dbReference type="ARBA" id="ARBA00022679"/>
    </source>
</evidence>
<name>A0A645BND6_9ZZZZ</name>
<dbReference type="InterPro" id="IPR051016">
    <property type="entry name" value="Diverse_Substrate_AcTransf"/>
</dbReference>
<dbReference type="PANTHER" id="PTHR10545">
    <property type="entry name" value="DIAMINE N-ACETYLTRANSFERASE"/>
    <property type="match status" value="1"/>
</dbReference>
<dbReference type="SUPFAM" id="SSF55729">
    <property type="entry name" value="Acyl-CoA N-acyltransferases (Nat)"/>
    <property type="match status" value="1"/>
</dbReference>
<proteinExistence type="inferred from homology"/>
<dbReference type="PANTHER" id="PTHR10545:SF29">
    <property type="entry name" value="GH14572P-RELATED"/>
    <property type="match status" value="1"/>
</dbReference>
<feature type="domain" description="N-acetyltransferase" evidence="4">
    <location>
        <begin position="21"/>
        <end position="181"/>
    </location>
</feature>
<dbReference type="PROSITE" id="PS51186">
    <property type="entry name" value="GNAT"/>
    <property type="match status" value="1"/>
</dbReference>
<dbReference type="FunFam" id="3.40.630.30:FF:000064">
    <property type="entry name" value="GNAT family acetyltransferase"/>
    <property type="match status" value="1"/>
</dbReference>